<proteinExistence type="inferred from homology"/>
<keyword evidence="3 7" id="KW-0547">Nucleotide-binding</keyword>
<dbReference type="InterPro" id="IPR036621">
    <property type="entry name" value="Anticodon-bd_dom_sf"/>
</dbReference>
<dbReference type="GO" id="GO:0004821">
    <property type="term" value="F:histidine-tRNA ligase activity"/>
    <property type="evidence" value="ECO:0007669"/>
    <property type="project" value="UniProtKB-EC"/>
</dbReference>
<dbReference type="InterPro" id="IPR004516">
    <property type="entry name" value="HisRS/HisZ"/>
</dbReference>
<dbReference type="PIRSF" id="PIRSF001549">
    <property type="entry name" value="His-tRNA_synth"/>
    <property type="match status" value="1"/>
</dbReference>
<dbReference type="PANTHER" id="PTHR43707:SF1">
    <property type="entry name" value="HISTIDINE--TRNA LIGASE, MITOCHONDRIAL-RELATED"/>
    <property type="match status" value="1"/>
</dbReference>
<evidence type="ECO:0000256" key="2">
    <source>
        <dbReference type="ARBA" id="ARBA00022490"/>
    </source>
</evidence>
<protein>
    <recommendedName>
        <fullName evidence="7">Histidine--tRNA ligase</fullName>
        <ecNumber evidence="7">6.1.1.21</ecNumber>
    </recommendedName>
    <alternativeName>
        <fullName evidence="7">Histidyl-tRNA synthetase</fullName>
        <shortName evidence="7">HisRS</shortName>
    </alternativeName>
</protein>
<keyword evidence="10" id="KW-1185">Reference proteome</keyword>
<evidence type="ECO:0000256" key="5">
    <source>
        <dbReference type="ARBA" id="ARBA00023146"/>
    </source>
</evidence>
<reference evidence="9 10" key="1">
    <citation type="submission" date="2023-02" db="EMBL/GenBank/DDBJ databases">
        <title>Novel Oscillospiraceae bacterial genomes.</title>
        <authorList>
            <person name="Srinivasan S."/>
            <person name="Austin M.N."/>
            <person name="Fiedler T.L."/>
            <person name="Strenk S.M."/>
            <person name="Agnew K.J."/>
            <person name="Nagana Gowda G.A."/>
            <person name="Raftery D."/>
            <person name="Beamer M.A."/>
            <person name="Achilles S.L."/>
            <person name="Wiesenfeld H.C."/>
            <person name="Fredricks D.N."/>
            <person name="Hillier S.L."/>
        </authorList>
    </citation>
    <scope>NUCLEOTIDE SEQUENCE [LARGE SCALE GENOMIC DNA]</scope>
    <source>
        <strain evidence="9 10">CHIC02 1186E3-8</strain>
    </source>
</reference>
<dbReference type="PANTHER" id="PTHR43707">
    <property type="entry name" value="HISTIDYL-TRNA SYNTHETASE"/>
    <property type="match status" value="1"/>
</dbReference>
<keyword evidence="7" id="KW-0648">Protein biosynthesis</keyword>
<dbReference type="Pfam" id="PF03129">
    <property type="entry name" value="HGTP_anticodon"/>
    <property type="match status" value="1"/>
</dbReference>
<dbReference type="InterPro" id="IPR006195">
    <property type="entry name" value="aa-tRNA-synth_II"/>
</dbReference>
<comment type="subcellular location">
    <subcellularLocation>
        <location evidence="7">Cytoplasm</location>
    </subcellularLocation>
</comment>
<evidence type="ECO:0000259" key="8">
    <source>
        <dbReference type="PROSITE" id="PS50862"/>
    </source>
</evidence>
<gene>
    <name evidence="7 9" type="primary">hisS</name>
    <name evidence="9" type="ORF">PYS61_05485</name>
</gene>
<evidence type="ECO:0000256" key="3">
    <source>
        <dbReference type="ARBA" id="ARBA00022741"/>
    </source>
</evidence>
<evidence type="ECO:0000256" key="7">
    <source>
        <dbReference type="HAMAP-Rule" id="MF_00127"/>
    </source>
</evidence>
<dbReference type="EC" id="6.1.1.21" evidence="7"/>
<accession>A0ABY8C3X1</accession>
<dbReference type="SUPFAM" id="SSF55681">
    <property type="entry name" value="Class II aaRS and biotin synthetases"/>
    <property type="match status" value="1"/>
</dbReference>
<dbReference type="RefSeq" id="WP_315571472.1">
    <property type="nucleotide sequence ID" value="NZ_CP118868.1"/>
</dbReference>
<dbReference type="Gene3D" id="3.40.50.800">
    <property type="entry name" value="Anticodon-binding domain"/>
    <property type="match status" value="1"/>
</dbReference>
<sequence>MAQYKKVKGTLDLLPQTCCEWEEIEKIFARVCRSFAYGEIRIPTFEYTEVFNRGVGETSDIVQKEMYTFEDRGGRSITLRPEGTAGVVRAFVENGLFNETLPQRLFYEISAFRAENVQKGRYREFHQLGVECLGSQSPMTDVEIISLVQLFFQQVGLKNYEIRLNSLGSIAGRKAYYQALLAYLTPHTDELCSDCRQRMAKNPLRVLDCKVPQCKAVVLGAPKITDCLLPEDQQRFQTVLQGLDNLSIKYTVDPKIVRGLDYYCHTVFEFVLNDVESGQAATICGGGRYDGLVTLLGGPDLPGMGFSIGLERLHSALQEQKRAYALRRPDLFIVAQSEAERQVAAGIVWHLRRLGITVEQDVEGRSFKAQMKYMNKHNFRYCLVLGENELNSKIVKLKDLDSGSELNEQFNLDDLTDLNKAISLNTTWKIEEE</sequence>
<name>A0ABY8C3X1_9FIRM</name>
<dbReference type="NCBIfam" id="TIGR00442">
    <property type="entry name" value="hisS"/>
    <property type="match status" value="1"/>
</dbReference>
<keyword evidence="4 7" id="KW-0067">ATP-binding</keyword>
<dbReference type="InterPro" id="IPR045864">
    <property type="entry name" value="aa-tRNA-synth_II/BPL/LPL"/>
</dbReference>
<keyword evidence="7 9" id="KW-0436">Ligase</keyword>
<comment type="catalytic activity">
    <reaction evidence="6 7">
        <text>tRNA(His) + L-histidine + ATP = L-histidyl-tRNA(His) + AMP + diphosphate + H(+)</text>
        <dbReference type="Rhea" id="RHEA:17313"/>
        <dbReference type="Rhea" id="RHEA-COMP:9665"/>
        <dbReference type="Rhea" id="RHEA-COMP:9689"/>
        <dbReference type="ChEBI" id="CHEBI:15378"/>
        <dbReference type="ChEBI" id="CHEBI:30616"/>
        <dbReference type="ChEBI" id="CHEBI:33019"/>
        <dbReference type="ChEBI" id="CHEBI:57595"/>
        <dbReference type="ChEBI" id="CHEBI:78442"/>
        <dbReference type="ChEBI" id="CHEBI:78527"/>
        <dbReference type="ChEBI" id="CHEBI:456215"/>
        <dbReference type="EC" id="6.1.1.21"/>
    </reaction>
</comment>
<evidence type="ECO:0000256" key="4">
    <source>
        <dbReference type="ARBA" id="ARBA00022840"/>
    </source>
</evidence>
<dbReference type="InterPro" id="IPR041715">
    <property type="entry name" value="HisRS-like_core"/>
</dbReference>
<evidence type="ECO:0000313" key="10">
    <source>
        <dbReference type="Proteomes" id="UP001220478"/>
    </source>
</evidence>
<dbReference type="InterPro" id="IPR015807">
    <property type="entry name" value="His-tRNA-ligase"/>
</dbReference>
<dbReference type="Proteomes" id="UP001220478">
    <property type="component" value="Chromosome"/>
</dbReference>
<dbReference type="Pfam" id="PF13393">
    <property type="entry name" value="tRNA-synt_His"/>
    <property type="match status" value="1"/>
</dbReference>
<dbReference type="HAMAP" id="MF_00127">
    <property type="entry name" value="His_tRNA_synth"/>
    <property type="match status" value="1"/>
</dbReference>
<keyword evidence="2 7" id="KW-0963">Cytoplasm</keyword>
<feature type="domain" description="Aminoacyl-transfer RNA synthetases class-II family profile" evidence="8">
    <location>
        <begin position="21"/>
        <end position="329"/>
    </location>
</feature>
<evidence type="ECO:0000313" key="9">
    <source>
        <dbReference type="EMBL" id="WEG35382.1"/>
    </source>
</evidence>
<dbReference type="Gene3D" id="3.30.930.10">
    <property type="entry name" value="Bira Bifunctional Protein, Domain 2"/>
    <property type="match status" value="1"/>
</dbReference>
<dbReference type="SUPFAM" id="SSF52954">
    <property type="entry name" value="Class II aaRS ABD-related"/>
    <property type="match status" value="1"/>
</dbReference>
<dbReference type="InterPro" id="IPR004154">
    <property type="entry name" value="Anticodon-bd"/>
</dbReference>
<keyword evidence="5 7" id="KW-0030">Aminoacyl-tRNA synthetase</keyword>
<dbReference type="EMBL" id="CP118868">
    <property type="protein sequence ID" value="WEG35382.1"/>
    <property type="molecule type" value="Genomic_DNA"/>
</dbReference>
<evidence type="ECO:0000256" key="1">
    <source>
        <dbReference type="ARBA" id="ARBA00008226"/>
    </source>
</evidence>
<comment type="similarity">
    <text evidence="1 7">Belongs to the class-II aminoacyl-tRNA synthetase family.</text>
</comment>
<dbReference type="CDD" id="cd00773">
    <property type="entry name" value="HisRS-like_core"/>
    <property type="match status" value="1"/>
</dbReference>
<organism evidence="9 10">
    <name type="scientific">Amygdalobacter indicium</name>
    <dbReference type="NCBI Taxonomy" id="3029272"/>
    <lineage>
        <taxon>Bacteria</taxon>
        <taxon>Bacillati</taxon>
        <taxon>Bacillota</taxon>
        <taxon>Clostridia</taxon>
        <taxon>Eubacteriales</taxon>
        <taxon>Oscillospiraceae</taxon>
        <taxon>Amygdalobacter</taxon>
    </lineage>
</organism>
<evidence type="ECO:0000256" key="6">
    <source>
        <dbReference type="ARBA" id="ARBA00047639"/>
    </source>
</evidence>
<comment type="subunit">
    <text evidence="7">Homodimer.</text>
</comment>
<dbReference type="PROSITE" id="PS50862">
    <property type="entry name" value="AA_TRNA_LIGASE_II"/>
    <property type="match status" value="1"/>
</dbReference>